<sequence length="218" mass="24745">MHLFYTDDCDPEYGSPGFEASQNTQIRSPENGTFSTVYKAGDLLYDHYHNDWDIDARLATKWSSPSRHPHRRRLTRNVAIRKSLRHLLTLRLLNELELLHGLRTSDSVYPLLTAFRHAIAGGGCCVCKRKGCWWRRCYQERQAVLMALREVESLAEAGLCDQGDWDKKDCLAAISSAAIAARLAKSTDSKKDCVLSIGYLRDRKANEVRRASTVKCVN</sequence>
<dbReference type="Proteomes" id="UP001172680">
    <property type="component" value="Unassembled WGS sequence"/>
</dbReference>
<gene>
    <name evidence="1" type="primary">CDC7_2</name>
    <name evidence="1" type="ORF">H2199_008988</name>
</gene>
<dbReference type="EC" id="2.7.11.1" evidence="1"/>
<evidence type="ECO:0000313" key="2">
    <source>
        <dbReference type="Proteomes" id="UP001172680"/>
    </source>
</evidence>
<name>A0ACC2YHB5_9PEZI</name>
<reference evidence="1" key="1">
    <citation type="submission" date="2022-10" db="EMBL/GenBank/DDBJ databases">
        <title>Culturing micro-colonial fungi from biological soil crusts in the Mojave desert and describing Neophaeococcomyces mojavensis, and introducing the new genera and species Taxawa tesnikishii.</title>
        <authorList>
            <person name="Kurbessoian T."/>
            <person name="Stajich J.E."/>
        </authorList>
    </citation>
    <scope>NUCLEOTIDE SEQUENCE</scope>
    <source>
        <strain evidence="1">JES_115</strain>
    </source>
</reference>
<comment type="caution">
    <text evidence="1">The sequence shown here is derived from an EMBL/GenBank/DDBJ whole genome shotgun (WGS) entry which is preliminary data.</text>
</comment>
<keyword evidence="1" id="KW-0808">Transferase</keyword>
<protein>
    <submittedName>
        <fullName evidence="1">Cell division control protein 7</fullName>
        <ecNumber evidence="1">2.7.11.1</ecNumber>
    </submittedName>
</protein>
<keyword evidence="2" id="KW-1185">Reference proteome</keyword>
<accession>A0ACC2YHB5</accession>
<evidence type="ECO:0000313" key="1">
    <source>
        <dbReference type="EMBL" id="KAJ9634531.1"/>
    </source>
</evidence>
<keyword evidence="1" id="KW-0131">Cell cycle</keyword>
<organism evidence="1 2">
    <name type="scientific">Coniosporium tulheliwenetii</name>
    <dbReference type="NCBI Taxonomy" id="3383036"/>
    <lineage>
        <taxon>Eukaryota</taxon>
        <taxon>Fungi</taxon>
        <taxon>Dikarya</taxon>
        <taxon>Ascomycota</taxon>
        <taxon>Pezizomycotina</taxon>
        <taxon>Dothideomycetes</taxon>
        <taxon>Dothideomycetes incertae sedis</taxon>
        <taxon>Coniosporium</taxon>
    </lineage>
</organism>
<keyword evidence="1" id="KW-0132">Cell division</keyword>
<proteinExistence type="predicted"/>
<dbReference type="EMBL" id="JAPDRP010000032">
    <property type="protein sequence ID" value="KAJ9634531.1"/>
    <property type="molecule type" value="Genomic_DNA"/>
</dbReference>